<comment type="caution">
    <text evidence="1">The sequence shown here is derived from an EMBL/GenBank/DDBJ whole genome shotgun (WGS) entry which is preliminary data.</text>
</comment>
<dbReference type="Proteomes" id="UP000054815">
    <property type="component" value="Unassembled WGS sequence"/>
</dbReference>
<protein>
    <submittedName>
        <fullName evidence="1">Uncharacterized protein</fullName>
    </submittedName>
</protein>
<evidence type="ECO:0000313" key="3">
    <source>
        <dbReference type="Proteomes" id="UP000054815"/>
    </source>
</evidence>
<evidence type="ECO:0000313" key="2">
    <source>
        <dbReference type="EMBL" id="KRX87733.1"/>
    </source>
</evidence>
<dbReference type="EMBL" id="JYDU01000270">
    <property type="protein sequence ID" value="KRX87722.1"/>
    <property type="molecule type" value="Genomic_DNA"/>
</dbReference>
<gene>
    <name evidence="1" type="ORF">T4E_4869</name>
    <name evidence="2" type="ORF">T4E_6807</name>
</gene>
<accession>A0A0V0XI95</accession>
<evidence type="ECO:0000313" key="1">
    <source>
        <dbReference type="EMBL" id="KRX87722.1"/>
    </source>
</evidence>
<name>A0A0V0XI95_TRIPS</name>
<organism evidence="1 3">
    <name type="scientific">Trichinella pseudospiralis</name>
    <name type="common">Parasitic roundworm</name>
    <dbReference type="NCBI Taxonomy" id="6337"/>
    <lineage>
        <taxon>Eukaryota</taxon>
        <taxon>Metazoa</taxon>
        <taxon>Ecdysozoa</taxon>
        <taxon>Nematoda</taxon>
        <taxon>Enoplea</taxon>
        <taxon>Dorylaimia</taxon>
        <taxon>Trichinellida</taxon>
        <taxon>Trichinellidae</taxon>
        <taxon>Trichinella</taxon>
    </lineage>
</organism>
<proteinExistence type="predicted"/>
<reference evidence="1 3" key="1">
    <citation type="submission" date="2015-01" db="EMBL/GenBank/DDBJ databases">
        <title>Evolution of Trichinella species and genotypes.</title>
        <authorList>
            <person name="Korhonen P.K."/>
            <person name="Edoardo P."/>
            <person name="Giuseppe L.R."/>
            <person name="Gasser R.B."/>
        </authorList>
    </citation>
    <scope>NUCLEOTIDE SEQUENCE [LARGE SCALE GENOMIC DNA]</scope>
    <source>
        <strain evidence="1">ISS141</strain>
    </source>
</reference>
<dbReference type="AlphaFoldDB" id="A0A0V0XI95"/>
<sequence>MRYLWLGLFQSDGQVIFYNGHTVLRHFTVVAMWQAALAREVANARVLLFSSLYLDIQRLSEKCSRQSTSPSGKA</sequence>
<dbReference type="EMBL" id="JYDU01000270">
    <property type="protein sequence ID" value="KRX87733.1"/>
    <property type="molecule type" value="Genomic_DNA"/>
</dbReference>